<name>A0A8J9VI90_9NEOP</name>
<dbReference type="AlphaFoldDB" id="A0A8J9VI90"/>
<dbReference type="Proteomes" id="UP000838878">
    <property type="component" value="Chromosome 3"/>
</dbReference>
<dbReference type="OrthoDB" id="7175966at2759"/>
<organism evidence="1 2">
    <name type="scientific">Brenthis ino</name>
    <name type="common">lesser marbled fritillary</name>
    <dbReference type="NCBI Taxonomy" id="405034"/>
    <lineage>
        <taxon>Eukaryota</taxon>
        <taxon>Metazoa</taxon>
        <taxon>Ecdysozoa</taxon>
        <taxon>Arthropoda</taxon>
        <taxon>Hexapoda</taxon>
        <taxon>Insecta</taxon>
        <taxon>Pterygota</taxon>
        <taxon>Neoptera</taxon>
        <taxon>Endopterygota</taxon>
        <taxon>Lepidoptera</taxon>
        <taxon>Glossata</taxon>
        <taxon>Ditrysia</taxon>
        <taxon>Papilionoidea</taxon>
        <taxon>Nymphalidae</taxon>
        <taxon>Heliconiinae</taxon>
        <taxon>Argynnini</taxon>
        <taxon>Brenthis</taxon>
    </lineage>
</organism>
<proteinExistence type="predicted"/>
<gene>
    <name evidence="1" type="ORF">BINO364_LOCUS8875</name>
</gene>
<keyword evidence="2" id="KW-1185">Reference proteome</keyword>
<accession>A0A8J9VI90</accession>
<feature type="non-terminal residue" evidence="1">
    <location>
        <position position="456"/>
    </location>
</feature>
<protein>
    <submittedName>
        <fullName evidence="1">Uncharacterized protein</fullName>
    </submittedName>
</protein>
<evidence type="ECO:0000313" key="1">
    <source>
        <dbReference type="EMBL" id="CAH0722998.1"/>
    </source>
</evidence>
<sequence>MEARRLRDLSEKNLAIFYLGKEKDTRLKAYKSQYPLVDLSTPKACENPKDTTRVEQFFNLIFTEFHNQPPICVCVQMCLEQATYCYPNGCLRRPDRKIEGTTAKPVNRIQYETTKSSMFLVDKDQDFDDIFEVTNRKINAEKELTIQMNEVLHTPNPFKELVLKYKKLPKLEMRYNLREQVKNSKASKSKRDRLDVSKTRWPMNRHFLHGKKLFNSLYKNNNRIKQTKFFISMSPEVESVIDVPVYKSFINKREDTGANMEALYLYKTDIANFSLETLIDNLILSTIDKNKVIKTFDETTTSTQDMQMTDSLILNDANTNHDSTDINVKMSFTKEDIANNYLNVLNITNKPNYAEMITTLSKEIDKQNNITIEMVKGFIEEENLYVLINSTVVDGVLGYNQTFKDGYSNLTEANAQTADSKKNNDNFTLSTKRFTVPILRTSLRKPNRKRIVRKLL</sequence>
<evidence type="ECO:0000313" key="2">
    <source>
        <dbReference type="Proteomes" id="UP000838878"/>
    </source>
</evidence>
<reference evidence="1" key="1">
    <citation type="submission" date="2021-12" db="EMBL/GenBank/DDBJ databases">
        <authorList>
            <person name="Martin H S."/>
        </authorList>
    </citation>
    <scope>NUCLEOTIDE SEQUENCE</scope>
</reference>
<dbReference type="EMBL" id="OV170223">
    <property type="protein sequence ID" value="CAH0722998.1"/>
    <property type="molecule type" value="Genomic_DNA"/>
</dbReference>